<dbReference type="EMBL" id="CAJOBB010001249">
    <property type="protein sequence ID" value="CAF3830809.1"/>
    <property type="molecule type" value="Genomic_DNA"/>
</dbReference>
<name>A0A813N324_9BILA</name>
<feature type="domain" description="Nudix hydrolase" evidence="1">
    <location>
        <begin position="205"/>
        <end position="361"/>
    </location>
</feature>
<sequence>MANRKDDVNDLKLNVTSKETTSLEILNHKNEEINDDNDKYAVEEVESDSNTEDLPNIDHSICAPDSANIDHKICSRRILTDQFDASLHPPDGSTNLIDETNGTHTDSVDLYRCIKTRLPEDCHFPDSVFKLIRGQNQQEVINILLKVEEEKEKIWSGIDKKYTNIPITKRISSKMYREFKKAYNWYLSKEYLTRAKSVHDAQTILGNLSSGILILNKNNQKILGVQNYYETWSAPKGHPKIKDDGTLETPLETILRELFEELLIEFEECRTQITINKDNIDQYLTLNKDNFLECCFNSRTDIDDGIRRIGLSVVRVDEKKWKFSLKDNKENKNCAWLKIDDIIHHQPGNRHDKYHTLRPFAQYLKNNPML</sequence>
<dbReference type="InterPro" id="IPR000086">
    <property type="entry name" value="NUDIX_hydrolase_dom"/>
</dbReference>
<dbReference type="PANTHER" id="PTHR23114">
    <property type="entry name" value="M7GPPPN-MRNA HYDROLASE"/>
    <property type="match status" value="1"/>
</dbReference>
<evidence type="ECO:0000313" key="4">
    <source>
        <dbReference type="Proteomes" id="UP000663860"/>
    </source>
</evidence>
<accession>A0A813N324</accession>
<dbReference type="InterPro" id="IPR015797">
    <property type="entry name" value="NUDIX_hydrolase-like_dom_sf"/>
</dbReference>
<comment type="caution">
    <text evidence="2">The sequence shown here is derived from an EMBL/GenBank/DDBJ whole genome shotgun (WGS) entry which is preliminary data.</text>
</comment>
<dbReference type="SUPFAM" id="SSF55811">
    <property type="entry name" value="Nudix"/>
    <property type="match status" value="1"/>
</dbReference>
<dbReference type="PANTHER" id="PTHR23114:SF17">
    <property type="entry name" value="M7GPPPN-MRNA HYDROLASE"/>
    <property type="match status" value="1"/>
</dbReference>
<proteinExistence type="predicted"/>
<dbReference type="EMBL" id="CAJNOE010000015">
    <property type="protein sequence ID" value="CAF0733983.1"/>
    <property type="molecule type" value="Genomic_DNA"/>
</dbReference>
<organism evidence="2 4">
    <name type="scientific">Adineta steineri</name>
    <dbReference type="NCBI Taxonomy" id="433720"/>
    <lineage>
        <taxon>Eukaryota</taxon>
        <taxon>Metazoa</taxon>
        <taxon>Spiralia</taxon>
        <taxon>Gnathifera</taxon>
        <taxon>Rotifera</taxon>
        <taxon>Eurotatoria</taxon>
        <taxon>Bdelloidea</taxon>
        <taxon>Adinetida</taxon>
        <taxon>Adinetidae</taxon>
        <taxon>Adineta</taxon>
    </lineage>
</organism>
<dbReference type="GO" id="GO:0005737">
    <property type="term" value="C:cytoplasm"/>
    <property type="evidence" value="ECO:0007669"/>
    <property type="project" value="TreeGrafter"/>
</dbReference>
<dbReference type="PROSITE" id="PS51462">
    <property type="entry name" value="NUDIX"/>
    <property type="match status" value="1"/>
</dbReference>
<evidence type="ECO:0000313" key="3">
    <source>
        <dbReference type="EMBL" id="CAF3830809.1"/>
    </source>
</evidence>
<reference evidence="2" key="1">
    <citation type="submission" date="2021-02" db="EMBL/GenBank/DDBJ databases">
        <authorList>
            <person name="Nowell W R."/>
        </authorList>
    </citation>
    <scope>NUCLEOTIDE SEQUENCE</scope>
</reference>
<dbReference type="Proteomes" id="UP000663868">
    <property type="component" value="Unassembled WGS sequence"/>
</dbReference>
<protein>
    <recommendedName>
        <fullName evidence="1">Nudix hydrolase domain-containing protein</fullName>
    </recommendedName>
</protein>
<dbReference type="Proteomes" id="UP000663860">
    <property type="component" value="Unassembled WGS sequence"/>
</dbReference>
<gene>
    <name evidence="2" type="ORF">IZO911_LOCUS3083</name>
    <name evidence="3" type="ORF">KXQ929_LOCUS18845</name>
</gene>
<evidence type="ECO:0000259" key="1">
    <source>
        <dbReference type="PROSITE" id="PS51462"/>
    </source>
</evidence>
<dbReference type="AlphaFoldDB" id="A0A813N324"/>
<dbReference type="Gene3D" id="3.90.79.10">
    <property type="entry name" value="Nucleoside Triphosphate Pyrophosphohydrolase"/>
    <property type="match status" value="1"/>
</dbReference>
<evidence type="ECO:0000313" key="2">
    <source>
        <dbReference type="EMBL" id="CAF0733983.1"/>
    </source>
</evidence>